<evidence type="ECO:0000313" key="2">
    <source>
        <dbReference type="EMBL" id="KAB5485666.1"/>
    </source>
</evidence>
<dbReference type="AlphaFoldDB" id="A0A5N5IPV3"/>
<comment type="caution">
    <text evidence="2">The sequence shown here is derived from an EMBL/GenBank/DDBJ whole genome shotgun (WGS) entry which is preliminary data.</text>
</comment>
<name>A0A5N5IPV3_9FLAO</name>
<organism evidence="2 3">
    <name type="scientific">Flagellimonas hadalis</name>
    <dbReference type="NCBI Taxonomy" id="2597517"/>
    <lineage>
        <taxon>Bacteria</taxon>
        <taxon>Pseudomonadati</taxon>
        <taxon>Bacteroidota</taxon>
        <taxon>Flavobacteriia</taxon>
        <taxon>Flavobacteriales</taxon>
        <taxon>Flavobacteriaceae</taxon>
        <taxon>Flagellimonas</taxon>
    </lineage>
</organism>
<protein>
    <recommendedName>
        <fullName evidence="1">NAD glycohydrolase translocation F5/8 type C domain-containing protein</fullName>
    </recommendedName>
</protein>
<proteinExistence type="predicted"/>
<feature type="domain" description="NAD glycohydrolase translocation F5/8 type C" evidence="1">
    <location>
        <begin position="93"/>
        <end position="250"/>
    </location>
</feature>
<sequence>MKLIFILGLILIPQMGISQISEIGPSTIKLLDLTFQGEEEFNKNRAAAQQVLAKMRRLGVEFGELSQEDQQIYMKDPETMGSYWDILGGGCSWYCGGGPKDITASSYLKQQGGMDYTPLNIHDSDYKHVWAEGVDGDGIGEYILYTFSGASPRINEIIVVNGYVKSKTAWENNSRVKKLKVYVNDKPYVILHLQDSRSSQHFRVDPIGNGDREDTDALLAKPDWTLKFEILDVYKGLKYDDTVISEIYFDGLDVH</sequence>
<reference evidence="2" key="1">
    <citation type="submission" date="2019-10" db="EMBL/GenBank/DDBJ databases">
        <title>Muricauda hadale sp. nov., a piezophilic bacterium isolated from hadopelagic water of the Mariana Trench.</title>
        <authorList>
            <person name="Wei Y."/>
        </authorList>
    </citation>
    <scope>NUCLEOTIDE SEQUENCE [LARGE SCALE GENOMIC DNA]</scope>
    <source>
        <strain evidence="2">MT-229</strain>
    </source>
</reference>
<evidence type="ECO:0000313" key="3">
    <source>
        <dbReference type="Proteomes" id="UP000319204"/>
    </source>
</evidence>
<dbReference type="EMBL" id="VNIK02000011">
    <property type="protein sequence ID" value="KAB5485666.1"/>
    <property type="molecule type" value="Genomic_DNA"/>
</dbReference>
<keyword evidence="3" id="KW-1185">Reference proteome</keyword>
<dbReference type="OrthoDB" id="9784548at2"/>
<dbReference type="Proteomes" id="UP000319204">
    <property type="component" value="Unassembled WGS sequence"/>
</dbReference>
<dbReference type="RefSeq" id="WP_151891215.1">
    <property type="nucleotide sequence ID" value="NZ_VNIK02000011.1"/>
</dbReference>
<dbReference type="Pfam" id="PF25302">
    <property type="entry name" value="NADase_transloc"/>
    <property type="match status" value="1"/>
</dbReference>
<evidence type="ECO:0000259" key="1">
    <source>
        <dbReference type="Pfam" id="PF25302"/>
    </source>
</evidence>
<accession>A0A5N5IPV3</accession>
<gene>
    <name evidence="2" type="ORF">FOT42_014285</name>
</gene>
<dbReference type="NCBIfam" id="NF047619">
    <property type="entry name" value="NADase_discoid"/>
    <property type="match status" value="1"/>
</dbReference>
<dbReference type="InterPro" id="IPR057561">
    <property type="entry name" value="NADase_transloc"/>
</dbReference>